<evidence type="ECO:0000313" key="3">
    <source>
        <dbReference type="Proteomes" id="UP000463857"/>
    </source>
</evidence>
<evidence type="ECO:0008006" key="4">
    <source>
        <dbReference type="Google" id="ProtNLM"/>
    </source>
</evidence>
<gene>
    <name evidence="2" type="ORF">EK0264_14860</name>
</gene>
<dbReference type="InParanoid" id="A0A7L4YTT4"/>
<feature type="compositionally biased region" description="Low complexity" evidence="1">
    <location>
        <begin position="1"/>
        <end position="10"/>
    </location>
</feature>
<reference evidence="2 3" key="1">
    <citation type="journal article" date="2018" name="Int. J. Syst. Evol. Microbiol.">
        <title>Epidermidibacterium keratini gen. nov., sp. nov., a member of the family Sporichthyaceae, isolated from keratin epidermis.</title>
        <authorList>
            <person name="Lee D.G."/>
            <person name="Trujillo M.E."/>
            <person name="Kang S."/>
            <person name="Nam J.J."/>
            <person name="Kim Y.J."/>
        </authorList>
    </citation>
    <scope>NUCLEOTIDE SEQUENCE [LARGE SCALE GENOMIC DNA]</scope>
    <source>
        <strain evidence="2 3">EPI-7</strain>
    </source>
</reference>
<evidence type="ECO:0000313" key="2">
    <source>
        <dbReference type="EMBL" id="QHC02468.1"/>
    </source>
</evidence>
<organism evidence="2 3">
    <name type="scientific">Epidermidibacterium keratini</name>
    <dbReference type="NCBI Taxonomy" id="1891644"/>
    <lineage>
        <taxon>Bacteria</taxon>
        <taxon>Bacillati</taxon>
        <taxon>Actinomycetota</taxon>
        <taxon>Actinomycetes</taxon>
        <taxon>Sporichthyales</taxon>
        <taxon>Sporichthyaceae</taxon>
        <taxon>Epidermidibacterium</taxon>
    </lineage>
</organism>
<dbReference type="EMBL" id="CP047156">
    <property type="protein sequence ID" value="QHC02468.1"/>
    <property type="molecule type" value="Genomic_DNA"/>
</dbReference>
<proteinExistence type="predicted"/>
<dbReference type="AlphaFoldDB" id="A0A7L4YTT4"/>
<dbReference type="KEGG" id="eke:EK0264_14860"/>
<name>A0A7L4YTT4_9ACTN</name>
<feature type="region of interest" description="Disordered" evidence="1">
    <location>
        <begin position="1"/>
        <end position="32"/>
    </location>
</feature>
<dbReference type="Proteomes" id="UP000463857">
    <property type="component" value="Chromosome"/>
</dbReference>
<accession>A0A7L4YTT4</accession>
<feature type="compositionally biased region" description="Basic and acidic residues" evidence="1">
    <location>
        <begin position="21"/>
        <end position="32"/>
    </location>
</feature>
<sequence length="126" mass="14590">MFESLAPLDPFLDDLNDPSAELEREPDPEPLDDEAKRMVLEDLHDLDEFQSLLEPRGVRGICMECAGCEEMHYYEWEIMRSNLLNMLAHHQAHVHEPPFNPKPEEFVSWDYANGYADAVIELSSDE</sequence>
<evidence type="ECO:0000256" key="1">
    <source>
        <dbReference type="SAM" id="MobiDB-lite"/>
    </source>
</evidence>
<dbReference type="OrthoDB" id="3476210at2"/>
<protein>
    <recommendedName>
        <fullName evidence="4">DUF5319 domain-containing protein</fullName>
    </recommendedName>
</protein>
<keyword evidence="3" id="KW-1185">Reference proteome</keyword>
<dbReference type="Pfam" id="PF17252">
    <property type="entry name" value="DUF5319"/>
    <property type="match status" value="1"/>
</dbReference>
<dbReference type="InterPro" id="IPR035165">
    <property type="entry name" value="DUF5319"/>
</dbReference>